<dbReference type="Proteomes" id="UP000827976">
    <property type="component" value="Chromosome 5"/>
</dbReference>
<comment type="caution">
    <text evidence="1">The sequence shown here is derived from an EMBL/GenBank/DDBJ whole genome shotgun (WGS) entry which is preliminary data.</text>
</comment>
<proteinExistence type="predicted"/>
<reference evidence="2" key="1">
    <citation type="journal article" date="2022" name="Nat. Commun.">
        <title>Chromosome evolution and the genetic basis of agronomically important traits in greater yam.</title>
        <authorList>
            <person name="Bredeson J.V."/>
            <person name="Lyons J.B."/>
            <person name="Oniyinde I.O."/>
            <person name="Okereke N.R."/>
            <person name="Kolade O."/>
            <person name="Nnabue I."/>
            <person name="Nwadili C.O."/>
            <person name="Hribova E."/>
            <person name="Parker M."/>
            <person name="Nwogha J."/>
            <person name="Shu S."/>
            <person name="Carlson J."/>
            <person name="Kariba R."/>
            <person name="Muthemba S."/>
            <person name="Knop K."/>
            <person name="Barton G.J."/>
            <person name="Sherwood A.V."/>
            <person name="Lopez-Montes A."/>
            <person name="Asiedu R."/>
            <person name="Jamnadass R."/>
            <person name="Muchugi A."/>
            <person name="Goodstein D."/>
            <person name="Egesi C.N."/>
            <person name="Featherston J."/>
            <person name="Asfaw A."/>
            <person name="Simpson G.G."/>
            <person name="Dolezel J."/>
            <person name="Hendre P.S."/>
            <person name="Van Deynze A."/>
            <person name="Kumar P.L."/>
            <person name="Obidiegwu J.E."/>
            <person name="Bhattacharjee R."/>
            <person name="Rokhsar D.S."/>
        </authorList>
    </citation>
    <scope>NUCLEOTIDE SEQUENCE [LARGE SCALE GENOMIC DNA]</scope>
    <source>
        <strain evidence="2">cv. TDa95/00328</strain>
    </source>
</reference>
<name>A0ACB7W5T1_DIOAL</name>
<evidence type="ECO:0000313" key="1">
    <source>
        <dbReference type="EMBL" id="KAH7682775.1"/>
    </source>
</evidence>
<dbReference type="EMBL" id="CM037015">
    <property type="protein sequence ID" value="KAH7682775.1"/>
    <property type="molecule type" value="Genomic_DNA"/>
</dbReference>
<dbReference type="EC" id="3.1.3.4" evidence="1"/>
<sequence length="274" mass="30817">MPLLFTSLHLPPKSLNFRPPNRFPDFKNPILMLGSLSKRRLWKSLRISDQKSMPELVPIGKFGDSDGAEEETEVILGNDSSTQRRGFGRAEFDSFLNRMSKWLVAFLFCLAILWKHDAEVSWAVMGAVINLGLAVTLKRVLNHQRPVSGLRSDPGMPSSHAQSLFYAAVLGIISLLQWKGINFITVSMAVLTLAFGSYLTWLRVSHRLHTASQVVVGGVLGSACAITWVWLWHSFVHRAFISSVWARIIVLLGSALFCVVFLFHVVQHWFTDEQ</sequence>
<evidence type="ECO:0000313" key="2">
    <source>
        <dbReference type="Proteomes" id="UP000827976"/>
    </source>
</evidence>
<gene>
    <name evidence="1" type="ORF">IHE45_05G142900</name>
</gene>
<protein>
    <submittedName>
        <fullName evidence="1">Phosphatidate phosphatase protein</fullName>
        <ecNumber evidence="1">3.1.3.4</ecNumber>
    </submittedName>
</protein>
<accession>A0ACB7W5T1</accession>
<keyword evidence="2" id="KW-1185">Reference proteome</keyword>
<organism evidence="1 2">
    <name type="scientific">Dioscorea alata</name>
    <name type="common">Purple yam</name>
    <dbReference type="NCBI Taxonomy" id="55571"/>
    <lineage>
        <taxon>Eukaryota</taxon>
        <taxon>Viridiplantae</taxon>
        <taxon>Streptophyta</taxon>
        <taxon>Embryophyta</taxon>
        <taxon>Tracheophyta</taxon>
        <taxon>Spermatophyta</taxon>
        <taxon>Magnoliopsida</taxon>
        <taxon>Liliopsida</taxon>
        <taxon>Dioscoreales</taxon>
        <taxon>Dioscoreaceae</taxon>
        <taxon>Dioscorea</taxon>
    </lineage>
</organism>
<keyword evidence="1" id="KW-0378">Hydrolase</keyword>